<organism evidence="1">
    <name type="scientific">Albugo laibachii Nc14</name>
    <dbReference type="NCBI Taxonomy" id="890382"/>
    <lineage>
        <taxon>Eukaryota</taxon>
        <taxon>Sar</taxon>
        <taxon>Stramenopiles</taxon>
        <taxon>Oomycota</taxon>
        <taxon>Peronosporomycetes</taxon>
        <taxon>Albuginales</taxon>
        <taxon>Albuginaceae</taxon>
        <taxon>Albugo</taxon>
    </lineage>
</organism>
<accession>F0WGV7</accession>
<reference evidence="1" key="1">
    <citation type="journal article" date="2011" name="PLoS Biol.">
        <title>Gene gain and loss during evolution of obligate parasitism in the white rust pathogen of Arabidopsis thaliana.</title>
        <authorList>
            <person name="Kemen E."/>
            <person name="Gardiner A."/>
            <person name="Schultz-Larsen T."/>
            <person name="Kemen A.C."/>
            <person name="Balmuth A.L."/>
            <person name="Robert-Seilaniantz A."/>
            <person name="Bailey K."/>
            <person name="Holub E."/>
            <person name="Studholme D.J."/>
            <person name="Maclean D."/>
            <person name="Jones J.D."/>
        </authorList>
    </citation>
    <scope>NUCLEOTIDE SEQUENCE</scope>
</reference>
<proteinExistence type="predicted"/>
<dbReference type="AlphaFoldDB" id="F0WGV7"/>
<reference evidence="1" key="2">
    <citation type="submission" date="2011-02" db="EMBL/GenBank/DDBJ databases">
        <authorList>
            <person name="MacLean D."/>
        </authorList>
    </citation>
    <scope>NUCLEOTIDE SEQUENCE</scope>
</reference>
<protein>
    <submittedName>
        <fullName evidence="1">Uncharacterized protein AlNc14C95G5833</fullName>
    </submittedName>
</protein>
<dbReference type="EMBL" id="FR824140">
    <property type="protein sequence ID" value="CCA20472.1"/>
    <property type="molecule type" value="Genomic_DNA"/>
</dbReference>
<gene>
    <name evidence="1" type="primary">AlNc14C95G5833</name>
    <name evidence="1" type="ORF">ALNC14_066150</name>
</gene>
<evidence type="ECO:0000313" key="1">
    <source>
        <dbReference type="EMBL" id="CCA20472.1"/>
    </source>
</evidence>
<sequence length="1185" mass="134127">MQVFGRAVTPSSAVHGQVCQFLRQKQRDWVLFDLCYVLMLLKKTMEENQLAIQLITQALRCQRLKSHVIEQAFSIITQSECWFWILPSMIPFANVLISLALQPRITVTTAQKIIETATWCHFHLIHSDSSVQDEALKLMLSVLSQPHKLILEATLPSRSTREDLCWYTMECMASQLLRLAQEGTQTLIKSASLIVNHFEMIMEWTASDSMAPTQSEEIRLSLSYPNHILEIICAAIVFLTKKDSVMYAFVISTFQKQLFSLHRIKKTSERTTRKDQSSRESSKPFVIVLLAGYLLNDAGMEARDQSFVLHWMQTLLMVLPPDSQNLQWILRFLTMYVRNGKSQASDVKETLLSQILPKMDFRWRQYDPVRDKDNEILYLSPASDSNNREVLILELGNFVLRSLDQLQTPLQLSKFKQTSPLYVHIDLLKTLFYCFVTCTALESRETGVPYQDVAVVLPSLIHSNYESPETPKKRSDAIQSMCEAICCTLCSVHLLVDAINVLARCGDDVACQSFSTKLETCFTLSKKIDTALHQVDEAVQRLDMTPSLVSPSLESEPNLQIASSRLKIIYSHLSSMQSTSNSFTVSMYDLELKSVLCVFDNMNLAASSTLENPLLDILMHCLKAPDPKNRNRDCDSVSVSSLLPLIETIMEHLPAVAYLGSRTITLFEELGTSSEAAQTLELVYLVLCRMLLSTTRIDATKTAADSLLGEYTDILVVGIADGVATALGFAKGTDVPLLACCEFLSRAWQVQAFKLKDPFLVCKAIDLLCLLAGDASYKQQELAAFGWSLLHQPYPFYNHEKANSELCGRFQLLSSPIFQFVPSVADIVGGCHCDLQTYLCSPTYAYIAHMLITAWTLHPFTNVLMQVNHAMGALLSHFKGKAQPERKRPRKKQSLVEEVVVDGEHRILKNLGVNSFPVFLESTWLCGIASLAIAQPQFGRESPYELYLSAAKCLQTTIGVFNQTEACGLVLQVKINMRFLQGSLVVLRCVKSSLLSCLEWREQLEQNCKEGDLAFLNELVADFEHIVAAIRDMVYLNFQERMALNTLKPSKRRADRGWHNDLMAVTYGKKYARRRSLSRKEAQILPYVTYEIEQIREFLTEKCRVYDLQPERSKCVQTSSYIVPPSLAIDSVLETLCVLWSGEVTEEEMLFLEAQWRVADDNAGDDERRVPEISGFRSEYFDEGR</sequence>
<dbReference type="HOGENOM" id="CLU_254964_0_0_1"/>
<name>F0WGV7_9STRA</name>